<organism evidence="1 2">
    <name type="scientific">Lyophyllum shimeji</name>
    <name type="common">Hon-shimeji</name>
    <name type="synonym">Tricholoma shimeji</name>
    <dbReference type="NCBI Taxonomy" id="47721"/>
    <lineage>
        <taxon>Eukaryota</taxon>
        <taxon>Fungi</taxon>
        <taxon>Dikarya</taxon>
        <taxon>Basidiomycota</taxon>
        <taxon>Agaricomycotina</taxon>
        <taxon>Agaricomycetes</taxon>
        <taxon>Agaricomycetidae</taxon>
        <taxon>Agaricales</taxon>
        <taxon>Tricholomatineae</taxon>
        <taxon>Lyophyllaceae</taxon>
        <taxon>Lyophyllum</taxon>
    </lineage>
</organism>
<proteinExistence type="predicted"/>
<evidence type="ECO:0000313" key="1">
    <source>
        <dbReference type="EMBL" id="GLB45242.1"/>
    </source>
</evidence>
<dbReference type="EMBL" id="BRPK01000021">
    <property type="protein sequence ID" value="GLB45242.1"/>
    <property type="molecule type" value="Genomic_DNA"/>
</dbReference>
<sequence length="413" mass="46278">MFHGGDEDEKESPRDFLNKLERMYMLKTQFQDQEKVNYFQLSLKDGGPASQWFDALPATEKATWNALKAAYNIRWPAKTAMVKTQAEKQAELSETKIGENDLGRKVKVNGIEVYTHVAWADKVERLAKAIPDDNNLLVQITRNSMAPSLRALVAHSHNTWATFCRAVREVDVNELREKKDEKARAAKMEKDVEILRALRQQPPPTPSKVLGAAFAKMDLGPRIPQPSFGPPRPTNPQYTNQTPAAARARTDAQKWEIIQRLPAPLPDTPGNRATYQVSITRWYSMFPGATAATEDRPFPLKPGTCALGTGECSDCGMMGHRSDTCTAQQKLPNIEIKWRRKVNSIKGAVTRAANQTTAVNLVDDGGFVMEESEYRARLEEELRPQLEAQLRAQLYAEILAEQERQGNGEGSSD</sequence>
<dbReference type="Proteomes" id="UP001063166">
    <property type="component" value="Unassembled WGS sequence"/>
</dbReference>
<comment type="caution">
    <text evidence="1">The sequence shown here is derived from an EMBL/GenBank/DDBJ whole genome shotgun (WGS) entry which is preliminary data.</text>
</comment>
<evidence type="ECO:0008006" key="3">
    <source>
        <dbReference type="Google" id="ProtNLM"/>
    </source>
</evidence>
<dbReference type="OrthoDB" id="3260975at2759"/>
<name>A0A9P3Q1T3_LYOSH</name>
<accession>A0A9P3Q1T3</accession>
<keyword evidence="2" id="KW-1185">Reference proteome</keyword>
<protein>
    <recommendedName>
        <fullName evidence="3">CCHC-type domain-containing protein</fullName>
    </recommendedName>
</protein>
<reference evidence="1" key="1">
    <citation type="submission" date="2022-07" db="EMBL/GenBank/DDBJ databases">
        <title>The genome of Lyophyllum shimeji provides insight into the initial evolution of ectomycorrhizal fungal genome.</title>
        <authorList>
            <person name="Kobayashi Y."/>
            <person name="Shibata T."/>
            <person name="Hirakawa H."/>
            <person name="Shigenobu S."/>
            <person name="Nishiyama T."/>
            <person name="Yamada A."/>
            <person name="Hasebe M."/>
            <person name="Kawaguchi M."/>
        </authorList>
    </citation>
    <scope>NUCLEOTIDE SEQUENCE</scope>
    <source>
        <strain evidence="1">AT787</strain>
    </source>
</reference>
<gene>
    <name evidence="1" type="ORF">LshimejAT787_2100020</name>
</gene>
<dbReference type="AlphaFoldDB" id="A0A9P3Q1T3"/>
<evidence type="ECO:0000313" key="2">
    <source>
        <dbReference type="Proteomes" id="UP001063166"/>
    </source>
</evidence>